<sequence length="485" mass="50824">MHPLSFKSILGTFGFLGAVIAQSYVEPPTFLGQLSRPVVPYTFRPTKVHSTNGKVANAEGLVQHSGPSGRNGTFPSTILSPNSSIILDFTLDVGGYPVFDFASGASGDGATIRYTVSESLAALEPGVGDGFPYKGNPGARFRSEVIPVSGWGGRWIGTGIQGAQRFIQIEHVAGTVDVSINEVGFQAATDVTPIADLPGSFNSSDEYLNELLATGARTVQLGCTNKGSLTPAWHASAIGTLIESKNVAIHQKGQNWGQIDFSLSLYIIGGSTFTVNKGSQYAPDPGATEFFLTVGNNGTGTFSRYSGSSIDLPSGALTTGKWHSVKFSVRGDSNATMTVSIDGVEMGSTPYDDISSAGPLGLSAGTDTAVIVKDLLVQDTNGTTLYFNSLTSQSALGDFATGTNYYGACFDGAKRDRIVWAGDFSIFGPTIFYSTANIEAVAGSLLLFTGVQDTQGQISSAVPASMVPSEVPTNDWESGNFYSLM</sequence>
<dbReference type="STRING" id="1423351.A0A074S162"/>
<dbReference type="HOGENOM" id="CLU_562775_0_0_1"/>
<dbReference type="Gene3D" id="2.60.120.560">
    <property type="entry name" value="Exo-inulinase, domain 1"/>
    <property type="match status" value="1"/>
</dbReference>
<accession>A0A074S162</accession>
<feature type="signal peptide" evidence="1">
    <location>
        <begin position="1"/>
        <end position="21"/>
    </location>
</feature>
<reference evidence="2 3" key="1">
    <citation type="submission" date="2013-12" db="EMBL/GenBank/DDBJ databases">
        <authorList>
            <person name="Cubeta M."/>
            <person name="Pakala S."/>
            <person name="Fedorova N."/>
            <person name="Thomas E."/>
            <person name="Dean R."/>
            <person name="Jabaji S."/>
            <person name="Neate S."/>
            <person name="Toda T."/>
            <person name="Tavantzis S."/>
            <person name="Vilgalys R."/>
            <person name="Bharathan N."/>
            <person name="Pakala S."/>
            <person name="Losada L.S."/>
            <person name="Zafar N."/>
            <person name="Nierman W."/>
        </authorList>
    </citation>
    <scope>NUCLEOTIDE SEQUENCE [LARGE SCALE GENOMIC DNA]</scope>
    <source>
        <strain evidence="2 3">123E</strain>
    </source>
</reference>
<keyword evidence="3" id="KW-1185">Reference proteome</keyword>
<dbReference type="SUPFAM" id="SSF49899">
    <property type="entry name" value="Concanavalin A-like lectins/glucanases"/>
    <property type="match status" value="1"/>
</dbReference>
<name>A0A074S162_9AGAM</name>
<evidence type="ECO:0000313" key="3">
    <source>
        <dbReference type="Proteomes" id="UP000027456"/>
    </source>
</evidence>
<dbReference type="InterPro" id="IPR012341">
    <property type="entry name" value="6hp_glycosidase-like_sf"/>
</dbReference>
<dbReference type="Proteomes" id="UP000027456">
    <property type="component" value="Unassembled WGS sequence"/>
</dbReference>
<protein>
    <submittedName>
        <fullName evidence="2">Putative alpha-L-rhamnosidase</fullName>
    </submittedName>
</protein>
<dbReference type="PANTHER" id="PTHR34987">
    <property type="entry name" value="C, PUTATIVE (AFU_ORTHOLOGUE AFUA_3G02880)-RELATED"/>
    <property type="match status" value="1"/>
</dbReference>
<dbReference type="EMBL" id="AZST01000181">
    <property type="protein sequence ID" value="KEP51260.1"/>
    <property type="molecule type" value="Genomic_DNA"/>
</dbReference>
<dbReference type="AlphaFoldDB" id="A0A074S162"/>
<feature type="chain" id="PRO_5001698429" evidence="1">
    <location>
        <begin position="22"/>
        <end position="485"/>
    </location>
</feature>
<keyword evidence="1" id="KW-0732">Signal</keyword>
<proteinExistence type="predicted"/>
<dbReference type="OrthoDB" id="10036721at2759"/>
<comment type="caution">
    <text evidence="2">The sequence shown here is derived from an EMBL/GenBank/DDBJ whole genome shotgun (WGS) entry which is preliminary data.</text>
</comment>
<dbReference type="PANTHER" id="PTHR34987:SF4">
    <property type="entry name" value="ALPHA-L-RHAMNOSIDASE C-TERMINAL DOMAIN-CONTAINING PROTEIN"/>
    <property type="match status" value="1"/>
</dbReference>
<evidence type="ECO:0000256" key="1">
    <source>
        <dbReference type="SAM" id="SignalP"/>
    </source>
</evidence>
<dbReference type="GO" id="GO:0005975">
    <property type="term" value="P:carbohydrate metabolic process"/>
    <property type="evidence" value="ECO:0007669"/>
    <property type="project" value="InterPro"/>
</dbReference>
<gene>
    <name evidence="2" type="ORF">V565_064560</name>
</gene>
<organism evidence="2 3">
    <name type="scientific">Rhizoctonia solani 123E</name>
    <dbReference type="NCBI Taxonomy" id="1423351"/>
    <lineage>
        <taxon>Eukaryota</taxon>
        <taxon>Fungi</taxon>
        <taxon>Dikarya</taxon>
        <taxon>Basidiomycota</taxon>
        <taxon>Agaricomycotina</taxon>
        <taxon>Agaricomycetes</taxon>
        <taxon>Cantharellales</taxon>
        <taxon>Ceratobasidiaceae</taxon>
        <taxon>Rhizoctonia</taxon>
    </lineage>
</organism>
<evidence type="ECO:0000313" key="2">
    <source>
        <dbReference type="EMBL" id="KEP51260.1"/>
    </source>
</evidence>
<dbReference type="InterPro" id="IPR013320">
    <property type="entry name" value="ConA-like_dom_sf"/>
</dbReference>
<dbReference type="Gene3D" id="1.50.10.10">
    <property type="match status" value="1"/>
</dbReference>